<feature type="domain" description="DUF4367" evidence="2">
    <location>
        <begin position="220"/>
        <end position="308"/>
    </location>
</feature>
<evidence type="ECO:0000313" key="4">
    <source>
        <dbReference type="Proteomes" id="UP000184032"/>
    </source>
</evidence>
<dbReference type="Proteomes" id="UP000184032">
    <property type="component" value="Unassembled WGS sequence"/>
</dbReference>
<gene>
    <name evidence="3" type="ORF">SAMN02745245_01413</name>
</gene>
<dbReference type="InterPro" id="IPR025377">
    <property type="entry name" value="DUF4367"/>
</dbReference>
<protein>
    <recommendedName>
        <fullName evidence="2">DUF4367 domain-containing protein</fullName>
    </recommendedName>
</protein>
<dbReference type="OrthoDB" id="2544256at2"/>
<feature type="transmembrane region" description="Helical" evidence="1">
    <location>
        <begin position="67"/>
        <end position="86"/>
    </location>
</feature>
<name>A0A1M5TAE4_9FIRM</name>
<keyword evidence="1" id="KW-1133">Transmembrane helix</keyword>
<organism evidence="3 4">
    <name type="scientific">Anaerosphaera aminiphila DSM 21120</name>
    <dbReference type="NCBI Taxonomy" id="1120995"/>
    <lineage>
        <taxon>Bacteria</taxon>
        <taxon>Bacillati</taxon>
        <taxon>Bacillota</taxon>
        <taxon>Tissierellia</taxon>
        <taxon>Tissierellales</taxon>
        <taxon>Peptoniphilaceae</taxon>
        <taxon>Anaerosphaera</taxon>
    </lineage>
</organism>
<reference evidence="3 4" key="1">
    <citation type="submission" date="2016-11" db="EMBL/GenBank/DDBJ databases">
        <authorList>
            <person name="Jaros S."/>
            <person name="Januszkiewicz K."/>
            <person name="Wedrychowicz H."/>
        </authorList>
    </citation>
    <scope>NUCLEOTIDE SEQUENCE [LARGE SCALE GENOMIC DNA]</scope>
    <source>
        <strain evidence="3 4">DSM 21120</strain>
    </source>
</reference>
<accession>A0A1M5TAE4</accession>
<dbReference type="EMBL" id="FQXI01000010">
    <property type="protein sequence ID" value="SHH47747.1"/>
    <property type="molecule type" value="Genomic_DNA"/>
</dbReference>
<proteinExistence type="predicted"/>
<evidence type="ECO:0000256" key="1">
    <source>
        <dbReference type="SAM" id="Phobius"/>
    </source>
</evidence>
<dbReference type="RefSeq" id="WP_073185009.1">
    <property type="nucleotide sequence ID" value="NZ_FQXI01000010.1"/>
</dbReference>
<keyword evidence="1" id="KW-0472">Membrane</keyword>
<keyword evidence="1" id="KW-0812">Transmembrane</keyword>
<dbReference type="STRING" id="1120995.SAMN02745245_01413"/>
<dbReference type="AlphaFoldDB" id="A0A1M5TAE4"/>
<sequence length="315" mass="36253">MNREDKFSKDIDEMLKIEDFETLEEDSEYVKDLEFARKLSNLYSSDDEVKEEVHEKMKENKNKKKKGFKVAAVAAVAVLLITPMTSTGQELYRTIKEAILPSGRVQIIEEERVAEGPMEMPVPEELKGQLFDKDGNELAVMKEDTIPYNKDGEKVSVSYGVWEDENGVKHEEYEVFTEAEDVVKQEKLKIYEPVDKVAEEKLAFNPLVLKDKKYEYKYAMTFAEDGDNEKSEYGNFIYEKGGKEITLYERVSSEESGYGTDGENVQEVDLNGVSAIYYNNNTLDFERDGLLVGIHCKDIGYDELVEIYNDLELYK</sequence>
<evidence type="ECO:0000259" key="2">
    <source>
        <dbReference type="Pfam" id="PF14285"/>
    </source>
</evidence>
<keyword evidence="4" id="KW-1185">Reference proteome</keyword>
<evidence type="ECO:0000313" key="3">
    <source>
        <dbReference type="EMBL" id="SHH47747.1"/>
    </source>
</evidence>
<dbReference type="Pfam" id="PF14285">
    <property type="entry name" value="DUF4367"/>
    <property type="match status" value="1"/>
</dbReference>